<dbReference type="Proteomes" id="UP001732700">
    <property type="component" value="Chromosome 6C"/>
</dbReference>
<evidence type="ECO:0000313" key="2">
    <source>
        <dbReference type="Proteomes" id="UP001732700"/>
    </source>
</evidence>
<reference evidence="1" key="1">
    <citation type="submission" date="2021-05" db="EMBL/GenBank/DDBJ databases">
        <authorList>
            <person name="Scholz U."/>
            <person name="Mascher M."/>
            <person name="Fiebig A."/>
        </authorList>
    </citation>
    <scope>NUCLEOTIDE SEQUENCE [LARGE SCALE GENOMIC DNA]</scope>
</reference>
<dbReference type="EnsemblPlants" id="AVESA.00010b.r2.6CG1107730.1">
    <property type="protein sequence ID" value="AVESA.00010b.r2.6CG1107730.1.CDS.1"/>
    <property type="gene ID" value="AVESA.00010b.r2.6CG1107730"/>
</dbReference>
<accession>A0ACD5Z6D2</accession>
<keyword evidence="2" id="KW-1185">Reference proteome</keyword>
<reference evidence="1" key="2">
    <citation type="submission" date="2025-09" db="UniProtKB">
        <authorList>
            <consortium name="EnsemblPlants"/>
        </authorList>
    </citation>
    <scope>IDENTIFICATION</scope>
</reference>
<name>A0ACD5Z6D2_AVESA</name>
<protein>
    <submittedName>
        <fullName evidence="1">Uncharacterized protein</fullName>
    </submittedName>
</protein>
<sequence>MGAKLSSCINHRGRLSQQADQPAPVRVIAADGSLKELPASPRVAVSDVLGGEAAPFFVCDSDELYFNEPPPALAASELLQPGQIYFLLPAAVLARPLSGADMASLAVRASAALAAKRPQRRGGKNKKVRVVPVQEVLEDGKDVLFNEKLNERTLGEFAMPMSPAKKSHEKLAKRSGLKRALSLIQEMAE</sequence>
<evidence type="ECO:0000313" key="1">
    <source>
        <dbReference type="EnsemblPlants" id="AVESA.00010b.r2.6CG1107730.1.CDS.1"/>
    </source>
</evidence>
<proteinExistence type="predicted"/>
<organism evidence="1 2">
    <name type="scientific">Avena sativa</name>
    <name type="common">Oat</name>
    <dbReference type="NCBI Taxonomy" id="4498"/>
    <lineage>
        <taxon>Eukaryota</taxon>
        <taxon>Viridiplantae</taxon>
        <taxon>Streptophyta</taxon>
        <taxon>Embryophyta</taxon>
        <taxon>Tracheophyta</taxon>
        <taxon>Spermatophyta</taxon>
        <taxon>Magnoliopsida</taxon>
        <taxon>Liliopsida</taxon>
        <taxon>Poales</taxon>
        <taxon>Poaceae</taxon>
        <taxon>BOP clade</taxon>
        <taxon>Pooideae</taxon>
        <taxon>Poodae</taxon>
        <taxon>Poeae</taxon>
        <taxon>Poeae Chloroplast Group 1 (Aveneae type)</taxon>
        <taxon>Aveninae</taxon>
        <taxon>Avena</taxon>
    </lineage>
</organism>